<dbReference type="EMBL" id="BJHY01000002">
    <property type="protein sequence ID" value="GDY80391.1"/>
    <property type="molecule type" value="Genomic_DNA"/>
</dbReference>
<accession>A0A4D4N740</accession>
<dbReference type="Pfam" id="PF08448">
    <property type="entry name" value="PAS_4"/>
    <property type="match status" value="1"/>
</dbReference>
<dbReference type="SMART" id="SM00091">
    <property type="entry name" value="PAS"/>
    <property type="match status" value="2"/>
</dbReference>
<feature type="compositionally biased region" description="Pro residues" evidence="1">
    <location>
        <begin position="305"/>
        <end position="326"/>
    </location>
</feature>
<dbReference type="PROSITE" id="PS50112">
    <property type="entry name" value="PAS"/>
    <property type="match status" value="1"/>
</dbReference>
<organism evidence="3 4">
    <name type="scientific">Streptomyces avermitilis</name>
    <dbReference type="NCBI Taxonomy" id="33903"/>
    <lineage>
        <taxon>Bacteria</taxon>
        <taxon>Bacillati</taxon>
        <taxon>Actinomycetota</taxon>
        <taxon>Actinomycetes</taxon>
        <taxon>Kitasatosporales</taxon>
        <taxon>Streptomycetaceae</taxon>
        <taxon>Streptomyces</taxon>
    </lineage>
</organism>
<proteinExistence type="predicted"/>
<sequence length="405" mass="42904">MERLPTPAGQQADIPDASPAPACTATATISEQGIVTGWSEGARELLGYTPPQIVGHPAARLLADGTGEQARRETAGRERFSGQVALLHRDGHRLLRNLLAHRRTPQGPQPAEWLVVSAVTAASASPRTPDSQALREWVFSQSPCILAVFDTDLRLVTANTGMESALLLPEEQMRGLRLPEITPGPASEEAETKMRRALETGQTQHMQAYLHPTGVSAQRGWSTTLAPLKDPGGTVRAVCLAAHHRQQEHLARQRMLLLNDAGARIGTTSDIQRTVQELADVAVPRLADFAAVDLLDVPGAAANPPASPPPAPSPCTAPPCTPPPTTTPATPATPATTATTATAATRTPPPRPQPARKSSTRHSHRWPSAWPRATAPCTKQTTPHSPAGQPTTPQPPGPAGREPTR</sequence>
<feature type="region of interest" description="Disordered" evidence="1">
    <location>
        <begin position="301"/>
        <end position="405"/>
    </location>
</feature>
<feature type="domain" description="PAS" evidence="2">
    <location>
        <begin position="29"/>
        <end position="55"/>
    </location>
</feature>
<evidence type="ECO:0000256" key="1">
    <source>
        <dbReference type="SAM" id="MobiDB-lite"/>
    </source>
</evidence>
<comment type="caution">
    <text evidence="3">The sequence shown here is derived from an EMBL/GenBank/DDBJ whole genome shotgun (WGS) entry which is preliminary data.</text>
</comment>
<evidence type="ECO:0000313" key="3">
    <source>
        <dbReference type="EMBL" id="GDY80391.1"/>
    </source>
</evidence>
<protein>
    <recommendedName>
        <fullName evidence="2">PAS domain-containing protein</fullName>
    </recommendedName>
</protein>
<dbReference type="InterPro" id="IPR013656">
    <property type="entry name" value="PAS_4"/>
</dbReference>
<dbReference type="Proteomes" id="UP000299211">
    <property type="component" value="Unassembled WGS sequence"/>
</dbReference>
<dbReference type="Gene3D" id="3.30.450.20">
    <property type="entry name" value="PAS domain"/>
    <property type="match status" value="2"/>
</dbReference>
<dbReference type="Pfam" id="PF13426">
    <property type="entry name" value="PAS_9"/>
    <property type="match status" value="1"/>
</dbReference>
<feature type="compositionally biased region" description="Low complexity" evidence="1">
    <location>
        <begin position="327"/>
        <end position="346"/>
    </location>
</feature>
<dbReference type="InterPro" id="IPR035965">
    <property type="entry name" value="PAS-like_dom_sf"/>
</dbReference>
<evidence type="ECO:0000313" key="4">
    <source>
        <dbReference type="Proteomes" id="UP000299211"/>
    </source>
</evidence>
<dbReference type="AlphaFoldDB" id="A0A4D4N740"/>
<evidence type="ECO:0000259" key="2">
    <source>
        <dbReference type="PROSITE" id="PS50112"/>
    </source>
</evidence>
<dbReference type="InterPro" id="IPR000014">
    <property type="entry name" value="PAS"/>
</dbReference>
<dbReference type="CDD" id="cd00130">
    <property type="entry name" value="PAS"/>
    <property type="match status" value="1"/>
</dbReference>
<gene>
    <name evidence="3" type="ORF">SAV31267_098760</name>
</gene>
<dbReference type="SUPFAM" id="SSF55785">
    <property type="entry name" value="PYP-like sensor domain (PAS domain)"/>
    <property type="match status" value="2"/>
</dbReference>
<name>A0A4D4N740_STRAX</name>
<reference evidence="3 4" key="1">
    <citation type="submission" date="2019-04" db="EMBL/GenBank/DDBJ databases">
        <title>Draft genome sequences of Streptomyces avermitilis ATCC 31267.</title>
        <authorList>
            <person name="Komaki H."/>
            <person name="Tamura T."/>
            <person name="Hosoyama A."/>
        </authorList>
    </citation>
    <scope>NUCLEOTIDE SEQUENCE [LARGE SCALE GENOMIC DNA]</scope>
    <source>
        <strain evidence="3 4">ATCC 31267</strain>
    </source>
</reference>
<feature type="region of interest" description="Disordered" evidence="1">
    <location>
        <begin position="1"/>
        <end position="21"/>
    </location>
</feature>